<name>A0AAJ0G059_9HYPO</name>
<accession>A0AAJ0G059</accession>
<proteinExistence type="predicted"/>
<reference evidence="2" key="1">
    <citation type="submission" date="2023-06" db="EMBL/GenBank/DDBJ databases">
        <title>Conoideocrella luteorostrata (Hypocreales: Clavicipitaceae), a potential biocontrol fungus for elongate hemlock scale in United States Christmas tree production areas.</title>
        <authorList>
            <person name="Barrett H."/>
            <person name="Lovett B."/>
            <person name="Macias A.M."/>
            <person name="Stajich J.E."/>
            <person name="Kasson M.T."/>
        </authorList>
    </citation>
    <scope>NUCLEOTIDE SEQUENCE</scope>
    <source>
        <strain evidence="2">ARSEF 14590</strain>
    </source>
</reference>
<dbReference type="Proteomes" id="UP001251528">
    <property type="component" value="Unassembled WGS sequence"/>
</dbReference>
<protein>
    <submittedName>
        <fullName evidence="2">Uncharacterized protein</fullName>
    </submittedName>
</protein>
<gene>
    <name evidence="2" type="ORF">QQS21_004008</name>
</gene>
<keyword evidence="3" id="KW-1185">Reference proteome</keyword>
<organism evidence="2 3">
    <name type="scientific">Conoideocrella luteorostrata</name>
    <dbReference type="NCBI Taxonomy" id="1105319"/>
    <lineage>
        <taxon>Eukaryota</taxon>
        <taxon>Fungi</taxon>
        <taxon>Dikarya</taxon>
        <taxon>Ascomycota</taxon>
        <taxon>Pezizomycotina</taxon>
        <taxon>Sordariomycetes</taxon>
        <taxon>Hypocreomycetidae</taxon>
        <taxon>Hypocreales</taxon>
        <taxon>Clavicipitaceae</taxon>
        <taxon>Conoideocrella</taxon>
    </lineage>
</organism>
<sequence length="300" mass="33846">MTQADRRKGLWLVSPRLDAVTYRDKLIGSVVKYPELPIESRIPYRSPKLPKEIVEELDPNPVQVHNVQFWEKNIHDATLRATVQNIIDIFVDRAKESNSQNLATIARVWHMDSPGEKFKDLLGNKDYFNELFDLLQSNHGVGYFITDIVTFMNLEETQSHGSGTGAGASAQVPVDPSTGISVGGGAKFNVLREKGYSACYEGESIVFMGYRKIELVKVTGARAKIRRMLQGEKHGLAVMDRADHWPEMRDLPYEGTVSNFLGDRDQNSPTDLTSAEKERLERHEEFEKIAEELGLDPVLD</sequence>
<comment type="caution">
    <text evidence="2">The sequence shown here is derived from an EMBL/GenBank/DDBJ whole genome shotgun (WGS) entry which is preliminary data.</text>
</comment>
<feature type="region of interest" description="Disordered" evidence="1">
    <location>
        <begin position="259"/>
        <end position="281"/>
    </location>
</feature>
<evidence type="ECO:0000313" key="2">
    <source>
        <dbReference type="EMBL" id="KAK2603806.1"/>
    </source>
</evidence>
<evidence type="ECO:0000313" key="3">
    <source>
        <dbReference type="Proteomes" id="UP001251528"/>
    </source>
</evidence>
<dbReference type="AlphaFoldDB" id="A0AAJ0G059"/>
<evidence type="ECO:0000256" key="1">
    <source>
        <dbReference type="SAM" id="MobiDB-lite"/>
    </source>
</evidence>
<dbReference type="EMBL" id="JASWJB010000056">
    <property type="protein sequence ID" value="KAK2603806.1"/>
    <property type="molecule type" value="Genomic_DNA"/>
</dbReference>